<evidence type="ECO:0000259" key="8">
    <source>
        <dbReference type="PROSITE" id="PS51510"/>
    </source>
</evidence>
<dbReference type="InterPro" id="IPR000749">
    <property type="entry name" value="ATP-guanido_PTrfase"/>
</dbReference>
<dbReference type="KEGG" id="dfg:B0537_01735"/>
<organism evidence="9 10">
    <name type="scientific">Desulforamulus ferrireducens</name>
    <dbReference type="NCBI Taxonomy" id="1833852"/>
    <lineage>
        <taxon>Bacteria</taxon>
        <taxon>Bacillati</taxon>
        <taxon>Bacillota</taxon>
        <taxon>Clostridia</taxon>
        <taxon>Eubacteriales</taxon>
        <taxon>Peptococcaceae</taxon>
        <taxon>Desulforamulus</taxon>
    </lineage>
</organism>
<dbReference type="PANTHER" id="PTHR11547:SF38">
    <property type="entry name" value="ARGININE KINASE 1-RELATED"/>
    <property type="match status" value="1"/>
</dbReference>
<keyword evidence="2 5" id="KW-0547">Nucleotide-binding</keyword>
<dbReference type="InterPro" id="IPR014746">
    <property type="entry name" value="Gln_synth/guanido_kin_cat_dom"/>
</dbReference>
<evidence type="ECO:0000313" key="10">
    <source>
        <dbReference type="Proteomes" id="UP000189464"/>
    </source>
</evidence>
<keyword evidence="5" id="KW-0021">Allosteric enzyme</keyword>
<evidence type="ECO:0000256" key="7">
    <source>
        <dbReference type="RuleBase" id="RU000505"/>
    </source>
</evidence>
<dbReference type="Gene3D" id="3.30.590.10">
    <property type="entry name" value="Glutamine synthetase/guanido kinase, catalytic domain"/>
    <property type="match status" value="1"/>
</dbReference>
<dbReference type="HAMAP" id="MF_00602">
    <property type="entry name" value="Prot_Arg_kinase"/>
    <property type="match status" value="1"/>
</dbReference>
<dbReference type="RefSeq" id="WP_077712892.1">
    <property type="nucleotide sequence ID" value="NZ_CP019698.1"/>
</dbReference>
<dbReference type="PROSITE" id="PS00112">
    <property type="entry name" value="PHOSPHAGEN_KINASE"/>
    <property type="match status" value="1"/>
</dbReference>
<reference evidence="9 10" key="1">
    <citation type="journal article" date="2016" name="Int. J. Syst. Evol. Microbiol.">
        <title>Desulfotomaculum ferrireducens sp. nov., a moderately thermophilic sulfate-reducing and dissimilatory Fe(III)-reducing bacterium isolated from compost.</title>
        <authorList>
            <person name="Yang G."/>
            <person name="Guo J."/>
            <person name="Zhuang L."/>
            <person name="Yuan Y."/>
            <person name="Zhou S."/>
        </authorList>
    </citation>
    <scope>NUCLEOTIDE SEQUENCE [LARGE SCALE GENOMIC DNA]</scope>
    <source>
        <strain evidence="9 10">GSS09</strain>
    </source>
</reference>
<evidence type="ECO:0000256" key="3">
    <source>
        <dbReference type="ARBA" id="ARBA00022777"/>
    </source>
</evidence>
<comment type="function">
    <text evidence="5">Catalyzes the specific phosphorylation of arginine residues in proteins.</text>
</comment>
<comment type="similarity">
    <text evidence="5 6 7">Belongs to the ATP:guanido phosphotransferase family.</text>
</comment>
<gene>
    <name evidence="5" type="primary">mcsB</name>
    <name evidence="9" type="ORF">B0537_01735</name>
</gene>
<feature type="binding site" evidence="5 6">
    <location>
        <position position="93"/>
    </location>
    <ligand>
        <name>ATP</name>
        <dbReference type="ChEBI" id="CHEBI:30616"/>
    </ligand>
</feature>
<dbReference type="InterPro" id="IPR022414">
    <property type="entry name" value="ATP-guanido_PTrfase_cat"/>
</dbReference>
<comment type="activity regulation">
    <text evidence="5">Appears to be allosterically activated by the binding of pArg-containing polypeptides to the pArg-binding pocket localized in the C-terminal domain of McsB.</text>
</comment>
<sequence length="356" mass="39857">MSLKETVSNPYSKWLDASGPESDVIISSRVRIARNLVGYPFPHLLGYDNADKIIYAVQSAILSSTIQKAVGELELSRMTELSPTERQILVEKHLISPDMLEHPEKRAVVLSTNEVVGIMVNEEDHLRIQCLLPGLQLKECWELANSVDDGLEQILDFAFTEEMGYLTSCPTNVGTGLRASVMLHLPALVMTQQINSILTTLSKLGLTVRGLYGEGTQATGNLFQVSNQVTLGLTEDEIIDNLIMVAMQLVTQERAARRALYKEQKYQIEDRVWRAYGLLKYARTITSMDAMNLLSDLRLGVDLNIIPNIPRGLVMELIVMTRPAFLNKLKGEELNPAQRDIYRATLIREKLNSLSS</sequence>
<dbReference type="NCBIfam" id="NF002194">
    <property type="entry name" value="PRK01059.1-4"/>
    <property type="match status" value="1"/>
</dbReference>
<evidence type="ECO:0000256" key="1">
    <source>
        <dbReference type="ARBA" id="ARBA00022679"/>
    </source>
</evidence>
<feature type="binding site" evidence="5 6">
    <location>
        <position position="127"/>
    </location>
    <ligand>
        <name>ATP</name>
        <dbReference type="ChEBI" id="CHEBI:30616"/>
    </ligand>
</feature>
<keyword evidence="3 5" id="KW-0418">Kinase</keyword>
<feature type="binding site" evidence="5 6">
    <location>
        <begin position="178"/>
        <end position="182"/>
    </location>
    <ligand>
        <name>ATP</name>
        <dbReference type="ChEBI" id="CHEBI:30616"/>
    </ligand>
</feature>
<feature type="short sequence motif" description="RDXXRA motif of the pArg binding pocket involved in allosteric regulation" evidence="5">
    <location>
        <begin position="339"/>
        <end position="344"/>
    </location>
</feature>
<dbReference type="PROSITE" id="PS51510">
    <property type="entry name" value="PHOSPHAGEN_KINASE_C"/>
    <property type="match status" value="1"/>
</dbReference>
<dbReference type="GO" id="GO:0046314">
    <property type="term" value="P:phosphocreatine biosynthetic process"/>
    <property type="evidence" value="ECO:0007669"/>
    <property type="project" value="InterPro"/>
</dbReference>
<dbReference type="PANTHER" id="PTHR11547">
    <property type="entry name" value="ARGININE OR CREATINE KINASE"/>
    <property type="match status" value="1"/>
</dbReference>
<accession>A0A1S6IT37</accession>
<name>A0A1S6IT37_9FIRM</name>
<dbReference type="InterPro" id="IPR023660">
    <property type="entry name" value="Arg_Kinase"/>
</dbReference>
<evidence type="ECO:0000256" key="4">
    <source>
        <dbReference type="ARBA" id="ARBA00022840"/>
    </source>
</evidence>
<dbReference type="SUPFAM" id="SSF55931">
    <property type="entry name" value="Glutamine synthetase/guanido kinase"/>
    <property type="match status" value="1"/>
</dbReference>
<dbReference type="STRING" id="1833852.B0537_01735"/>
<comment type="catalytic activity">
    <reaction evidence="5">
        <text>L-arginyl-[protein] + ATP = N(omega)-phospho-L-arginyl-[protein] + ADP + H(+)</text>
        <dbReference type="Rhea" id="RHEA:43384"/>
        <dbReference type="Rhea" id="RHEA-COMP:10532"/>
        <dbReference type="Rhea" id="RHEA-COMP:10533"/>
        <dbReference type="ChEBI" id="CHEBI:15378"/>
        <dbReference type="ChEBI" id="CHEBI:29965"/>
        <dbReference type="ChEBI" id="CHEBI:30616"/>
        <dbReference type="ChEBI" id="CHEBI:83226"/>
        <dbReference type="ChEBI" id="CHEBI:456216"/>
        <dbReference type="EC" id="2.7.14.1"/>
    </reaction>
</comment>
<keyword evidence="4 5" id="KW-0067">ATP-binding</keyword>
<evidence type="ECO:0000256" key="2">
    <source>
        <dbReference type="ARBA" id="ARBA00022741"/>
    </source>
</evidence>
<evidence type="ECO:0000256" key="6">
    <source>
        <dbReference type="PROSITE-ProRule" id="PRU00843"/>
    </source>
</evidence>
<dbReference type="Pfam" id="PF00217">
    <property type="entry name" value="ATP-gua_Ptrans"/>
    <property type="match status" value="1"/>
</dbReference>
<feature type="domain" description="Phosphagen kinase C-terminal" evidence="8">
    <location>
        <begin position="24"/>
        <end position="256"/>
    </location>
</feature>
<evidence type="ECO:0000256" key="5">
    <source>
        <dbReference type="HAMAP-Rule" id="MF_00602"/>
    </source>
</evidence>
<dbReference type="AlphaFoldDB" id="A0A1S6IT37"/>
<proteinExistence type="inferred from homology"/>
<dbReference type="CDD" id="cd07930">
    <property type="entry name" value="bacterial_phosphagen_kinase"/>
    <property type="match status" value="1"/>
</dbReference>
<dbReference type="GO" id="GO:0005524">
    <property type="term" value="F:ATP binding"/>
    <property type="evidence" value="ECO:0007669"/>
    <property type="project" value="UniProtKB-UniRule"/>
</dbReference>
<keyword evidence="10" id="KW-1185">Reference proteome</keyword>
<dbReference type="GO" id="GO:0004111">
    <property type="term" value="F:creatine kinase activity"/>
    <property type="evidence" value="ECO:0007669"/>
    <property type="project" value="InterPro"/>
</dbReference>
<evidence type="ECO:0000313" key="9">
    <source>
        <dbReference type="EMBL" id="AQS57930.1"/>
    </source>
</evidence>
<dbReference type="GO" id="GO:1990424">
    <property type="term" value="F:protein arginine kinase activity"/>
    <property type="evidence" value="ECO:0007669"/>
    <property type="project" value="UniProtKB-EC"/>
</dbReference>
<protein>
    <recommendedName>
        <fullName evidence="5">Protein-arginine kinase</fullName>
        <ecNumber evidence="5">2.7.14.1</ecNumber>
    </recommendedName>
</protein>
<dbReference type="Proteomes" id="UP000189464">
    <property type="component" value="Chromosome"/>
</dbReference>
<dbReference type="EC" id="2.7.14.1" evidence="5"/>
<feature type="binding site" evidence="5 6">
    <location>
        <begin position="209"/>
        <end position="214"/>
    </location>
    <ligand>
        <name>ATP</name>
        <dbReference type="ChEBI" id="CHEBI:30616"/>
    </ligand>
</feature>
<feature type="binding site" evidence="5 6">
    <location>
        <begin position="27"/>
        <end position="31"/>
    </location>
    <ligand>
        <name>ATP</name>
        <dbReference type="ChEBI" id="CHEBI:30616"/>
    </ligand>
</feature>
<dbReference type="OrthoDB" id="9791353at2"/>
<dbReference type="EMBL" id="CP019698">
    <property type="protein sequence ID" value="AQS57930.1"/>
    <property type="molecule type" value="Genomic_DNA"/>
</dbReference>
<keyword evidence="1 5" id="KW-0808">Transferase</keyword>
<dbReference type="InterPro" id="IPR022415">
    <property type="entry name" value="ATP-guanido_PTrfase_AS"/>
</dbReference>
<dbReference type="GO" id="GO:0005615">
    <property type="term" value="C:extracellular space"/>
    <property type="evidence" value="ECO:0007669"/>
    <property type="project" value="TreeGrafter"/>
</dbReference>